<dbReference type="Proteomes" id="UP000076154">
    <property type="component" value="Unassembled WGS sequence"/>
</dbReference>
<dbReference type="InParanoid" id="A0A369J9E4"/>
<comment type="caution">
    <text evidence="2">The sequence shown here is derived from an EMBL/GenBank/DDBJ whole genome shotgun (WGS) entry which is preliminary data.</text>
</comment>
<sequence length="130" mass="14590">MGREGEVGQAVNVGVELEGMRNLRSQSMKRQTPHVLVRFLSSVQGAEMECRRLGEDEHVGCVVMLDEYESVYNMMAEQSRTEEERDEREESNGIVGSKRGKQREYIALLRPKSSRGQQGAGAHPRLPNAS</sequence>
<organism evidence="2 3">
    <name type="scientific">Hypsizygus marmoreus</name>
    <name type="common">White beech mushroom</name>
    <name type="synonym">Agaricus marmoreus</name>
    <dbReference type="NCBI Taxonomy" id="39966"/>
    <lineage>
        <taxon>Eukaryota</taxon>
        <taxon>Fungi</taxon>
        <taxon>Dikarya</taxon>
        <taxon>Basidiomycota</taxon>
        <taxon>Agaricomycotina</taxon>
        <taxon>Agaricomycetes</taxon>
        <taxon>Agaricomycetidae</taxon>
        <taxon>Agaricales</taxon>
        <taxon>Tricholomatineae</taxon>
        <taxon>Lyophyllaceae</taxon>
        <taxon>Hypsizygus</taxon>
    </lineage>
</organism>
<proteinExistence type="predicted"/>
<evidence type="ECO:0000313" key="3">
    <source>
        <dbReference type="Proteomes" id="UP000076154"/>
    </source>
</evidence>
<accession>A0A369J9E4</accession>
<dbReference type="EMBL" id="LUEZ02000158">
    <property type="protein sequence ID" value="RDB15476.1"/>
    <property type="molecule type" value="Genomic_DNA"/>
</dbReference>
<protein>
    <submittedName>
        <fullName evidence="2">Uncharacterized protein</fullName>
    </submittedName>
</protein>
<name>A0A369J9E4_HYPMA</name>
<gene>
    <name evidence="2" type="ORF">Hypma_004257</name>
</gene>
<feature type="compositionally biased region" description="Basic and acidic residues" evidence="1">
    <location>
        <begin position="79"/>
        <end position="91"/>
    </location>
</feature>
<feature type="region of interest" description="Disordered" evidence="1">
    <location>
        <begin position="76"/>
        <end position="130"/>
    </location>
</feature>
<keyword evidence="3" id="KW-1185">Reference proteome</keyword>
<reference evidence="2" key="1">
    <citation type="submission" date="2018-04" db="EMBL/GenBank/DDBJ databases">
        <title>Whole genome sequencing of Hypsizygus marmoreus.</title>
        <authorList>
            <person name="Choi I.-G."/>
            <person name="Min B."/>
            <person name="Kim J.-G."/>
            <person name="Kim S."/>
            <person name="Oh Y.-L."/>
            <person name="Kong W.-S."/>
            <person name="Park H."/>
            <person name="Jeong J."/>
            <person name="Song E.-S."/>
        </authorList>
    </citation>
    <scope>NUCLEOTIDE SEQUENCE [LARGE SCALE GENOMIC DNA]</scope>
    <source>
        <strain evidence="2">51987-8</strain>
    </source>
</reference>
<evidence type="ECO:0000256" key="1">
    <source>
        <dbReference type="SAM" id="MobiDB-lite"/>
    </source>
</evidence>
<evidence type="ECO:0000313" key="2">
    <source>
        <dbReference type="EMBL" id="RDB15476.1"/>
    </source>
</evidence>
<dbReference type="AlphaFoldDB" id="A0A369J9E4"/>